<dbReference type="GeneID" id="73352258"/>
<dbReference type="EMBL" id="CP019472">
    <property type="protein sequence ID" value="UQC76831.1"/>
    <property type="molecule type" value="Genomic_DNA"/>
</dbReference>
<evidence type="ECO:0000313" key="2">
    <source>
        <dbReference type="Proteomes" id="UP000830671"/>
    </source>
</evidence>
<evidence type="ECO:0000313" key="1">
    <source>
        <dbReference type="EMBL" id="UQC76831.1"/>
    </source>
</evidence>
<proteinExistence type="predicted"/>
<name>A0A9Q8SG82_9PEZI</name>
<organism evidence="1 2">
    <name type="scientific">Colletotrichum lupini</name>
    <dbReference type="NCBI Taxonomy" id="145971"/>
    <lineage>
        <taxon>Eukaryota</taxon>
        <taxon>Fungi</taxon>
        <taxon>Dikarya</taxon>
        <taxon>Ascomycota</taxon>
        <taxon>Pezizomycotina</taxon>
        <taxon>Sordariomycetes</taxon>
        <taxon>Hypocreomycetidae</taxon>
        <taxon>Glomerellales</taxon>
        <taxon>Glomerellaceae</taxon>
        <taxon>Colletotrichum</taxon>
        <taxon>Colletotrichum acutatum species complex</taxon>
    </lineage>
</organism>
<dbReference type="KEGG" id="clup:CLUP02_18346"/>
<dbReference type="Proteomes" id="UP000830671">
    <property type="component" value="Chromosome 10"/>
</dbReference>
<sequence>MLMFSLWNPHSKVLRSSAGWIIDIQFSRKLQILSRLVRCIQEEASVVNIARPAADMVLGAIMQSHPAGLWGR</sequence>
<keyword evidence="2" id="KW-1185">Reference proteome</keyword>
<dbReference type="AlphaFoldDB" id="A0A9Q8SG82"/>
<reference evidence="1" key="1">
    <citation type="journal article" date="2021" name="Mol. Plant Microbe Interact.">
        <title>Complete Genome Sequence of the Plant-Pathogenic Fungus Colletotrichum lupini.</title>
        <authorList>
            <person name="Baroncelli R."/>
            <person name="Pensec F."/>
            <person name="Da Lio D."/>
            <person name="Boufleur T."/>
            <person name="Vicente I."/>
            <person name="Sarrocco S."/>
            <person name="Picot A."/>
            <person name="Baraldi E."/>
            <person name="Sukno S."/>
            <person name="Thon M."/>
            <person name="Le Floch G."/>
        </authorList>
    </citation>
    <scope>NUCLEOTIDE SEQUENCE</scope>
    <source>
        <strain evidence="1">IMI 504893</strain>
    </source>
</reference>
<gene>
    <name evidence="1" type="ORF">CLUP02_18346</name>
</gene>
<dbReference type="RefSeq" id="XP_049138472.1">
    <property type="nucleotide sequence ID" value="XM_049297248.1"/>
</dbReference>
<accession>A0A9Q8SG82</accession>
<protein>
    <submittedName>
        <fullName evidence="1">Uncharacterized protein</fullName>
    </submittedName>
</protein>